<dbReference type="Proteomes" id="UP000004725">
    <property type="component" value="Unassembled WGS sequence"/>
</dbReference>
<reference evidence="2" key="3">
    <citation type="submission" date="2016-10" db="EMBL/GenBank/DDBJ databases">
        <authorList>
            <person name="See-Too W.S."/>
        </authorList>
    </citation>
    <scope>NUCLEOTIDE SEQUENCE</scope>
    <source>
        <strain evidence="2">DSM 14505</strain>
    </source>
</reference>
<reference evidence="3 4" key="1">
    <citation type="journal article" date="2012" name="J. Bacteriol.">
        <title>Genome Sequence of the Antarctic Psychrophile Bacterium Planococcus antarcticus DSM 14505.</title>
        <authorList>
            <person name="Margolles A."/>
            <person name="Gueimonde M."/>
            <person name="Sanchez B."/>
        </authorList>
    </citation>
    <scope>NUCLEOTIDE SEQUENCE [LARGE SCALE GENOMIC DNA]</scope>
    <source>
        <strain evidence="3 4">DSM 14505</strain>
    </source>
</reference>
<dbReference type="KEGG" id="pana:BBH88_15470"/>
<keyword evidence="5" id="KW-1185">Reference proteome</keyword>
<keyword evidence="1" id="KW-0812">Transmembrane</keyword>
<dbReference type="EMBL" id="AJYB01000009">
    <property type="protein sequence ID" value="EIM08121.1"/>
    <property type="molecule type" value="Genomic_DNA"/>
</dbReference>
<dbReference type="AlphaFoldDB" id="A0A1C7DJH4"/>
<keyword evidence="1" id="KW-1133">Transmembrane helix</keyword>
<feature type="transmembrane region" description="Helical" evidence="1">
    <location>
        <begin position="33"/>
        <end position="50"/>
    </location>
</feature>
<dbReference type="OrthoDB" id="2357341at2"/>
<sequence>MGFWYFLITLIGLFLVFEALFKKKRFSPPVRIGIIFVGFIFLAFSLFMFSPGSDEIIADLLDLS</sequence>
<evidence type="ECO:0000313" key="5">
    <source>
        <dbReference type="Proteomes" id="UP000092661"/>
    </source>
</evidence>
<dbReference type="RefSeq" id="WP_006828481.1">
    <property type="nucleotide sequence ID" value="NZ_AJYB01000009.1"/>
</dbReference>
<feature type="transmembrane region" description="Helical" evidence="1">
    <location>
        <begin position="6"/>
        <end position="21"/>
    </location>
</feature>
<organism evidence="3 4">
    <name type="scientific">Planococcus antarcticus DSM 14505</name>
    <dbReference type="NCBI Taxonomy" id="1185653"/>
    <lineage>
        <taxon>Bacteria</taxon>
        <taxon>Bacillati</taxon>
        <taxon>Bacillota</taxon>
        <taxon>Bacilli</taxon>
        <taxon>Bacillales</taxon>
        <taxon>Caryophanaceae</taxon>
        <taxon>Planococcus</taxon>
    </lineage>
</organism>
<protein>
    <submittedName>
        <fullName evidence="3">Uncharacterized protein</fullName>
    </submittedName>
</protein>
<keyword evidence="1" id="KW-0472">Membrane</keyword>
<dbReference type="Proteomes" id="UP000092661">
    <property type="component" value="Chromosome"/>
</dbReference>
<dbReference type="eggNOG" id="ENOG5030BXG">
    <property type="taxonomic scope" value="Bacteria"/>
</dbReference>
<name>A0A1C7DJH4_9BACL</name>
<accession>A0A1C7DJH4</accession>
<gene>
    <name evidence="3" type="ORF">A1A1_02315</name>
    <name evidence="2" type="ORF">BBH88_15470</name>
</gene>
<reference evidence="5" key="2">
    <citation type="submission" date="2016-07" db="EMBL/GenBank/DDBJ databases">
        <authorList>
            <person name="See-Too W.S."/>
        </authorList>
    </citation>
    <scope>NUCLEOTIDE SEQUENCE [LARGE SCALE GENOMIC DNA]</scope>
    <source>
        <strain evidence="5">DSM 14505</strain>
    </source>
</reference>
<evidence type="ECO:0000256" key="1">
    <source>
        <dbReference type="SAM" id="Phobius"/>
    </source>
</evidence>
<evidence type="ECO:0000313" key="2">
    <source>
        <dbReference type="EMBL" id="ANU11574.1"/>
    </source>
</evidence>
<evidence type="ECO:0000313" key="3">
    <source>
        <dbReference type="EMBL" id="EIM08121.1"/>
    </source>
</evidence>
<proteinExistence type="predicted"/>
<dbReference type="EMBL" id="CP016534">
    <property type="protein sequence ID" value="ANU11574.1"/>
    <property type="molecule type" value="Genomic_DNA"/>
</dbReference>
<evidence type="ECO:0000313" key="4">
    <source>
        <dbReference type="Proteomes" id="UP000004725"/>
    </source>
</evidence>